<evidence type="ECO:0000256" key="1">
    <source>
        <dbReference type="SAM" id="MobiDB-lite"/>
    </source>
</evidence>
<dbReference type="EMBL" id="QXGF01000051">
    <property type="protein sequence ID" value="KAE8948383.1"/>
    <property type="molecule type" value="Genomic_DNA"/>
</dbReference>
<evidence type="ECO:0000313" key="3">
    <source>
        <dbReference type="EMBL" id="KAE8948383.1"/>
    </source>
</evidence>
<keyword evidence="2" id="KW-1133">Transmembrane helix</keyword>
<organism evidence="4 8">
    <name type="scientific">Phytophthora fragariae</name>
    <dbReference type="NCBI Taxonomy" id="53985"/>
    <lineage>
        <taxon>Eukaryota</taxon>
        <taxon>Sar</taxon>
        <taxon>Stramenopiles</taxon>
        <taxon>Oomycota</taxon>
        <taxon>Peronosporomycetes</taxon>
        <taxon>Peronosporales</taxon>
        <taxon>Peronosporaceae</taxon>
        <taxon>Phytophthora</taxon>
    </lineage>
</organism>
<gene>
    <name evidence="5" type="ORF">PF001_g1807</name>
    <name evidence="4" type="ORF">PF006_g3476</name>
    <name evidence="3" type="ORF">PF009_g2049</name>
</gene>
<accession>A0A6A3UM48</accession>
<evidence type="ECO:0000313" key="6">
    <source>
        <dbReference type="Proteomes" id="UP000429523"/>
    </source>
</evidence>
<evidence type="ECO:0000313" key="7">
    <source>
        <dbReference type="Proteomes" id="UP000437068"/>
    </source>
</evidence>
<dbReference type="Proteomes" id="UP000440732">
    <property type="component" value="Unassembled WGS sequence"/>
</dbReference>
<sequence length="231" mass="25332">MRRHGVSQLVYANPKVTLYLCRFTCRLIKNTICELNGLEGQHPIDFAGQAAAPAPSRPPWATASDADAETDARGGARPSGARGRDHQRPALQGRLALRRGQPREAAPHGHHLHVGEGLPAGGSSRDKEMGEIKYSLRSLLKFVVITPVLTGSGSRLTEEKKQLEEKAVEEAADARGAIVLTLFTSISCVTLLLIVSVWTDVRPSRRHAVLDDNHIRWAETVEYMDAFPYDP</sequence>
<keyword evidence="2" id="KW-0472">Membrane</keyword>
<dbReference type="Proteomes" id="UP000429523">
    <property type="component" value="Unassembled WGS sequence"/>
</dbReference>
<feature type="region of interest" description="Disordered" evidence="1">
    <location>
        <begin position="101"/>
        <end position="126"/>
    </location>
</feature>
<proteinExistence type="predicted"/>
<dbReference type="EMBL" id="QXGE01000046">
    <property type="protein sequence ID" value="KAE9327722.1"/>
    <property type="molecule type" value="Genomic_DNA"/>
</dbReference>
<evidence type="ECO:0000313" key="4">
    <source>
        <dbReference type="EMBL" id="KAE9152313.1"/>
    </source>
</evidence>
<dbReference type="Proteomes" id="UP000437068">
    <property type="component" value="Unassembled WGS sequence"/>
</dbReference>
<evidence type="ECO:0000313" key="8">
    <source>
        <dbReference type="Proteomes" id="UP000440732"/>
    </source>
</evidence>
<name>A0A6A3UM48_9STRA</name>
<protein>
    <submittedName>
        <fullName evidence="4">Uncharacterized protein</fullName>
    </submittedName>
</protein>
<evidence type="ECO:0000313" key="5">
    <source>
        <dbReference type="EMBL" id="KAE9327722.1"/>
    </source>
</evidence>
<dbReference type="EMBL" id="QXGA01000111">
    <property type="protein sequence ID" value="KAE9152313.1"/>
    <property type="molecule type" value="Genomic_DNA"/>
</dbReference>
<comment type="caution">
    <text evidence="4">The sequence shown here is derived from an EMBL/GenBank/DDBJ whole genome shotgun (WGS) entry which is preliminary data.</text>
</comment>
<feature type="compositionally biased region" description="Low complexity" evidence="1">
    <location>
        <begin position="49"/>
        <end position="65"/>
    </location>
</feature>
<feature type="transmembrane region" description="Helical" evidence="2">
    <location>
        <begin position="177"/>
        <end position="198"/>
    </location>
</feature>
<keyword evidence="2" id="KW-0812">Transmembrane</keyword>
<evidence type="ECO:0000256" key="2">
    <source>
        <dbReference type="SAM" id="Phobius"/>
    </source>
</evidence>
<reference evidence="6 7" key="1">
    <citation type="submission" date="2018-08" db="EMBL/GenBank/DDBJ databases">
        <title>Genomic investigation of the strawberry pathogen Phytophthora fragariae indicates pathogenicity is determined by transcriptional variation in three key races.</title>
        <authorList>
            <person name="Adams T.M."/>
            <person name="Armitage A.D."/>
            <person name="Sobczyk M.K."/>
            <person name="Bates H.J."/>
            <person name="Dunwell J.M."/>
            <person name="Nellist C.F."/>
            <person name="Harrison R.J."/>
        </authorList>
    </citation>
    <scope>NUCLEOTIDE SEQUENCE [LARGE SCALE GENOMIC DNA]</scope>
    <source>
        <strain evidence="5 7">A4</strain>
        <strain evidence="4 8">NOV-5</strain>
        <strain evidence="3 6">NOV-9</strain>
    </source>
</reference>
<dbReference type="AlphaFoldDB" id="A0A6A3UM48"/>
<feature type="region of interest" description="Disordered" evidence="1">
    <location>
        <begin position="49"/>
        <end position="89"/>
    </location>
</feature>